<dbReference type="EMBL" id="JAACXV010019371">
    <property type="protein sequence ID" value="KAF7263795.1"/>
    <property type="molecule type" value="Genomic_DNA"/>
</dbReference>
<evidence type="ECO:0000313" key="1">
    <source>
        <dbReference type="EMBL" id="KAF7263795.1"/>
    </source>
</evidence>
<keyword evidence="2" id="KW-1185">Reference proteome</keyword>
<gene>
    <name evidence="1" type="ORF">GWI33_001128</name>
</gene>
<dbReference type="AlphaFoldDB" id="A0A834HKD7"/>
<sequence>MWRTEGKPYVWGMIVRDVLYEVLSENESHLLSRRKGHSTMER</sequence>
<proteinExistence type="predicted"/>
<protein>
    <submittedName>
        <fullName evidence="1">Uncharacterized protein</fullName>
    </submittedName>
</protein>
<dbReference type="Proteomes" id="UP000625711">
    <property type="component" value="Unassembled WGS sequence"/>
</dbReference>
<comment type="caution">
    <text evidence="1">The sequence shown here is derived from an EMBL/GenBank/DDBJ whole genome shotgun (WGS) entry which is preliminary data.</text>
</comment>
<organism evidence="1 2">
    <name type="scientific">Rhynchophorus ferrugineus</name>
    <name type="common">Red palm weevil</name>
    <name type="synonym">Curculio ferrugineus</name>
    <dbReference type="NCBI Taxonomy" id="354439"/>
    <lineage>
        <taxon>Eukaryota</taxon>
        <taxon>Metazoa</taxon>
        <taxon>Ecdysozoa</taxon>
        <taxon>Arthropoda</taxon>
        <taxon>Hexapoda</taxon>
        <taxon>Insecta</taxon>
        <taxon>Pterygota</taxon>
        <taxon>Neoptera</taxon>
        <taxon>Endopterygota</taxon>
        <taxon>Coleoptera</taxon>
        <taxon>Polyphaga</taxon>
        <taxon>Cucujiformia</taxon>
        <taxon>Curculionidae</taxon>
        <taxon>Dryophthorinae</taxon>
        <taxon>Rhynchophorus</taxon>
    </lineage>
</organism>
<feature type="non-terminal residue" evidence="1">
    <location>
        <position position="42"/>
    </location>
</feature>
<name>A0A834HKD7_RHYFE</name>
<evidence type="ECO:0000313" key="2">
    <source>
        <dbReference type="Proteomes" id="UP000625711"/>
    </source>
</evidence>
<reference evidence="1" key="1">
    <citation type="submission" date="2020-08" db="EMBL/GenBank/DDBJ databases">
        <title>Genome sequencing and assembly of the red palm weevil Rhynchophorus ferrugineus.</title>
        <authorList>
            <person name="Dias G.B."/>
            <person name="Bergman C.M."/>
            <person name="Manee M."/>
        </authorList>
    </citation>
    <scope>NUCLEOTIDE SEQUENCE</scope>
    <source>
        <strain evidence="1">AA-2017</strain>
        <tissue evidence="1">Whole larva</tissue>
    </source>
</reference>
<accession>A0A834HKD7</accession>